<sequence length="443" mass="48523">MSYYNQGPPGPPHQQSHSPYPPQQGGYPPQQGGYPPQQGYNQGPPAGPPMNQGYGPPMGGSPYPQQGTPYGPPPGQTPYGQPPPGQYQSQYGAPPPAQGYGPPPGQFGGYGGPAPPTPPSPGYIPGQQSQADMSRAADELRSAMKGFGTDEKALARVLGSLGPLEINSVKAAFQARHRRDLIKDVHSETSGNFRDGLEAILRGPLDQDCHALHESISGLGTKESAMNDVLLSRSNADMNAIKQHYNHKYRRTLESDVKGDLSAKTERLFDMVMAARRHEESAPVIPQETDADVQEIYRATEGRSGTDQLIVCSILSSRSNGQLRAIAQAYKLRYHRTLEEVIKKEFSGHMEEALRYMVTAAEDPAKHDADLFEDAMRGLGTNDQALIRRVVMVHWSPDRLHQCKAAFRHFYKKDLADRIRGETRGDYEKLMLACIGVPPAFGR</sequence>
<dbReference type="InterPro" id="IPR009117">
    <property type="entry name" value="ANX14"/>
</dbReference>
<dbReference type="PRINTS" id="PR01813">
    <property type="entry name" value="ANNEXINFUNGI"/>
</dbReference>
<dbReference type="Pfam" id="PF00191">
    <property type="entry name" value="Annexin"/>
    <property type="match status" value="4"/>
</dbReference>
<dbReference type="AlphaFoldDB" id="A0AAV9JH79"/>
<evidence type="ECO:0000256" key="4">
    <source>
        <dbReference type="ARBA" id="ARBA00023216"/>
    </source>
</evidence>
<dbReference type="Gene3D" id="1.10.220.10">
    <property type="entry name" value="Annexin"/>
    <property type="match status" value="4"/>
</dbReference>
<dbReference type="SMART" id="SM00335">
    <property type="entry name" value="ANX"/>
    <property type="match status" value="4"/>
</dbReference>
<dbReference type="PROSITE" id="PS51897">
    <property type="entry name" value="ANNEXIN_2"/>
    <property type="match status" value="4"/>
</dbReference>
<accession>A0AAV9JH79</accession>
<comment type="similarity">
    <text evidence="1">Belongs to the annexin family.</text>
</comment>
<name>A0AAV9JH79_9PEZI</name>
<feature type="compositionally biased region" description="Pro residues" evidence="6">
    <location>
        <begin position="93"/>
        <end position="105"/>
    </location>
</feature>
<evidence type="ECO:0000256" key="6">
    <source>
        <dbReference type="SAM" id="MobiDB-lite"/>
    </source>
</evidence>
<evidence type="ECO:0000256" key="3">
    <source>
        <dbReference type="ARBA" id="ARBA00022837"/>
    </source>
</evidence>
<dbReference type="GO" id="GO:0001786">
    <property type="term" value="F:phosphatidylserine binding"/>
    <property type="evidence" value="ECO:0007669"/>
    <property type="project" value="TreeGrafter"/>
</dbReference>
<dbReference type="GO" id="GO:0005737">
    <property type="term" value="C:cytoplasm"/>
    <property type="evidence" value="ECO:0007669"/>
    <property type="project" value="TreeGrafter"/>
</dbReference>
<protein>
    <recommendedName>
        <fullName evidence="9">Annexin</fullName>
    </recommendedName>
</protein>
<keyword evidence="5" id="KW-0111">Calcium/phospholipid-binding</keyword>
<feature type="compositionally biased region" description="Low complexity" evidence="6">
    <location>
        <begin position="13"/>
        <end position="44"/>
    </location>
</feature>
<dbReference type="PANTHER" id="PTHR10502">
    <property type="entry name" value="ANNEXIN"/>
    <property type="match status" value="1"/>
</dbReference>
<dbReference type="PRINTS" id="PR00196">
    <property type="entry name" value="ANNEXIN"/>
</dbReference>
<feature type="region of interest" description="Disordered" evidence="6">
    <location>
        <begin position="1"/>
        <end position="137"/>
    </location>
</feature>
<dbReference type="PANTHER" id="PTHR10502:SF102">
    <property type="entry name" value="ANNEXIN B11"/>
    <property type="match status" value="1"/>
</dbReference>
<gene>
    <name evidence="7" type="ORF">LTR36_003926</name>
</gene>
<evidence type="ECO:0008006" key="9">
    <source>
        <dbReference type="Google" id="ProtNLM"/>
    </source>
</evidence>
<dbReference type="InterPro" id="IPR018502">
    <property type="entry name" value="Annexin_repeat"/>
</dbReference>
<keyword evidence="2" id="KW-0677">Repeat</keyword>
<evidence type="ECO:0000313" key="8">
    <source>
        <dbReference type="Proteomes" id="UP001324427"/>
    </source>
</evidence>
<dbReference type="GO" id="GO:0005634">
    <property type="term" value="C:nucleus"/>
    <property type="evidence" value="ECO:0007669"/>
    <property type="project" value="TreeGrafter"/>
</dbReference>
<evidence type="ECO:0000256" key="2">
    <source>
        <dbReference type="ARBA" id="ARBA00022737"/>
    </source>
</evidence>
<feature type="compositionally biased region" description="Pro residues" evidence="6">
    <location>
        <begin position="70"/>
        <end position="85"/>
    </location>
</feature>
<dbReference type="InterPro" id="IPR001464">
    <property type="entry name" value="Annexin"/>
</dbReference>
<dbReference type="EMBL" id="JAVFHQ010000023">
    <property type="protein sequence ID" value="KAK4544677.1"/>
    <property type="molecule type" value="Genomic_DNA"/>
</dbReference>
<feature type="compositionally biased region" description="Pro residues" evidence="6">
    <location>
        <begin position="113"/>
        <end position="122"/>
    </location>
</feature>
<keyword evidence="8" id="KW-1185">Reference proteome</keyword>
<dbReference type="Proteomes" id="UP001324427">
    <property type="component" value="Unassembled WGS sequence"/>
</dbReference>
<proteinExistence type="inferred from homology"/>
<keyword evidence="4" id="KW-0041">Annexin</keyword>
<evidence type="ECO:0000256" key="1">
    <source>
        <dbReference type="ARBA" id="ARBA00007831"/>
    </source>
</evidence>
<organism evidence="7 8">
    <name type="scientific">Oleoguttula mirabilis</name>
    <dbReference type="NCBI Taxonomy" id="1507867"/>
    <lineage>
        <taxon>Eukaryota</taxon>
        <taxon>Fungi</taxon>
        <taxon>Dikarya</taxon>
        <taxon>Ascomycota</taxon>
        <taxon>Pezizomycotina</taxon>
        <taxon>Dothideomycetes</taxon>
        <taxon>Dothideomycetidae</taxon>
        <taxon>Mycosphaerellales</taxon>
        <taxon>Teratosphaeriaceae</taxon>
        <taxon>Oleoguttula</taxon>
    </lineage>
</organism>
<reference evidence="7 8" key="1">
    <citation type="submission" date="2021-11" db="EMBL/GenBank/DDBJ databases">
        <title>Black yeast isolated from Biological Soil Crust.</title>
        <authorList>
            <person name="Kurbessoian T."/>
        </authorList>
    </citation>
    <scope>NUCLEOTIDE SEQUENCE [LARGE SCALE GENOMIC DNA]</scope>
    <source>
        <strain evidence="7 8">CCFEE 5522</strain>
    </source>
</reference>
<dbReference type="GO" id="GO:0005509">
    <property type="term" value="F:calcium ion binding"/>
    <property type="evidence" value="ECO:0007669"/>
    <property type="project" value="InterPro"/>
</dbReference>
<evidence type="ECO:0000256" key="5">
    <source>
        <dbReference type="ARBA" id="ARBA00023302"/>
    </source>
</evidence>
<dbReference type="FunFam" id="1.10.220.10:FF:000002">
    <property type="entry name" value="Annexin"/>
    <property type="match status" value="1"/>
</dbReference>
<feature type="compositionally biased region" description="Low complexity" evidence="6">
    <location>
        <begin position="52"/>
        <end position="69"/>
    </location>
</feature>
<dbReference type="GO" id="GO:0012506">
    <property type="term" value="C:vesicle membrane"/>
    <property type="evidence" value="ECO:0007669"/>
    <property type="project" value="TreeGrafter"/>
</dbReference>
<dbReference type="GO" id="GO:0005544">
    <property type="term" value="F:calcium-dependent phospholipid binding"/>
    <property type="evidence" value="ECO:0007669"/>
    <property type="project" value="UniProtKB-KW"/>
</dbReference>
<dbReference type="SUPFAM" id="SSF47874">
    <property type="entry name" value="Annexin"/>
    <property type="match status" value="1"/>
</dbReference>
<evidence type="ECO:0000313" key="7">
    <source>
        <dbReference type="EMBL" id="KAK4544677.1"/>
    </source>
</evidence>
<comment type="caution">
    <text evidence="7">The sequence shown here is derived from an EMBL/GenBank/DDBJ whole genome shotgun (WGS) entry which is preliminary data.</text>
</comment>
<dbReference type="GO" id="GO:0005886">
    <property type="term" value="C:plasma membrane"/>
    <property type="evidence" value="ECO:0007669"/>
    <property type="project" value="TreeGrafter"/>
</dbReference>
<keyword evidence="3" id="KW-0106">Calcium</keyword>
<dbReference type="InterPro" id="IPR037104">
    <property type="entry name" value="Annexin_sf"/>
</dbReference>